<keyword evidence="8" id="KW-0539">Nucleus</keyword>
<dbReference type="EMBL" id="JAUUTY010000001">
    <property type="protein sequence ID" value="KAK1696263.1"/>
    <property type="molecule type" value="Genomic_DNA"/>
</dbReference>
<keyword evidence="13" id="KW-1185">Reference proteome</keyword>
<feature type="region of interest" description="Disordered" evidence="10">
    <location>
        <begin position="356"/>
        <end position="387"/>
    </location>
</feature>
<feature type="region of interest" description="Disordered" evidence="10">
    <location>
        <begin position="297"/>
        <end position="318"/>
    </location>
</feature>
<sequence length="387" mass="40668">MEISSGGCGGGTGGGGGGDDQPLHGLQFGKKIYFEDATAPSGGSGSGTSANASSSSRAPAGAGRKGKAAAVPAVPAPPRCQVEGCDVDLSGSKTYYCRHKVCSMHSKAPRVVVAGLEQRFCQQCSRFHQLPEFDNGKRSCRRRLAGHNERRRKPPPGPLASRYGRLAASFEEPGRYRSFLLDFSYPRVPSSVRDAWPAVRPGYRMPSEIQWQGNLDLRPHTGYGPHAYGSHGFPGPELPPGGCLTGIAADSSCALSLLSSTQPWDTTTHGASHDHRSAAMSAAAGFDGNPVAVSPSIMASNYMPPPSNPWNSSRGQEGGRTVLHQQLPHNVQLHEVHPAAGSSQHGHFSGELELALQGNRPAPGPRGDHGSGGNTFDHPGSSSNWSL</sequence>
<dbReference type="FunFam" id="4.10.1100.10:FF:000001">
    <property type="entry name" value="Squamosa promoter-binding-like protein 14"/>
    <property type="match status" value="1"/>
</dbReference>
<evidence type="ECO:0000256" key="8">
    <source>
        <dbReference type="ARBA" id="ARBA00023242"/>
    </source>
</evidence>
<evidence type="ECO:0000256" key="6">
    <source>
        <dbReference type="ARBA" id="ARBA00023125"/>
    </source>
</evidence>
<evidence type="ECO:0000256" key="2">
    <source>
        <dbReference type="ARBA" id="ARBA00022723"/>
    </source>
</evidence>
<keyword evidence="5" id="KW-0805">Transcription regulation</keyword>
<reference evidence="12" key="1">
    <citation type="submission" date="2023-07" db="EMBL/GenBank/DDBJ databases">
        <title>A chromosome-level genome assembly of Lolium multiflorum.</title>
        <authorList>
            <person name="Chen Y."/>
            <person name="Copetti D."/>
            <person name="Kolliker R."/>
            <person name="Studer B."/>
        </authorList>
    </citation>
    <scope>NUCLEOTIDE SEQUENCE</scope>
    <source>
        <strain evidence="12">02402/16</strain>
        <tissue evidence="12">Leaf</tissue>
    </source>
</reference>
<dbReference type="Pfam" id="PF03110">
    <property type="entry name" value="SBP"/>
    <property type="match status" value="1"/>
</dbReference>
<dbReference type="SUPFAM" id="SSF103612">
    <property type="entry name" value="SBT domain"/>
    <property type="match status" value="1"/>
</dbReference>
<dbReference type="InterPro" id="IPR036893">
    <property type="entry name" value="SBP_sf"/>
</dbReference>
<name>A0AAD8U1K3_LOLMU</name>
<dbReference type="Proteomes" id="UP001231189">
    <property type="component" value="Unassembled WGS sequence"/>
</dbReference>
<keyword evidence="6" id="KW-0238">DNA-binding</keyword>
<dbReference type="InterPro" id="IPR004333">
    <property type="entry name" value="SBP_dom"/>
</dbReference>
<feature type="compositionally biased region" description="Gly residues" evidence="10">
    <location>
        <begin position="1"/>
        <end position="19"/>
    </location>
</feature>
<dbReference type="GO" id="GO:0008270">
    <property type="term" value="F:zinc ion binding"/>
    <property type="evidence" value="ECO:0007669"/>
    <property type="project" value="UniProtKB-KW"/>
</dbReference>
<dbReference type="PANTHER" id="PTHR31251:SF226">
    <property type="entry name" value="SQUAMOSA PROMOTER-BINDING-LIKE PROTEIN 6"/>
    <property type="match status" value="1"/>
</dbReference>
<evidence type="ECO:0000256" key="10">
    <source>
        <dbReference type="SAM" id="MobiDB-lite"/>
    </source>
</evidence>
<feature type="region of interest" description="Disordered" evidence="10">
    <location>
        <begin position="1"/>
        <end position="24"/>
    </location>
</feature>
<keyword evidence="3 9" id="KW-0863">Zinc-finger</keyword>
<accession>A0AAD8U1K3</accession>
<dbReference type="AlphaFoldDB" id="A0AAD8U1K3"/>
<evidence type="ECO:0000259" key="11">
    <source>
        <dbReference type="PROSITE" id="PS51141"/>
    </source>
</evidence>
<dbReference type="PANTHER" id="PTHR31251">
    <property type="entry name" value="SQUAMOSA PROMOTER-BINDING-LIKE PROTEIN 4"/>
    <property type="match status" value="1"/>
</dbReference>
<comment type="caution">
    <text evidence="12">The sequence shown here is derived from an EMBL/GenBank/DDBJ whole genome shotgun (WGS) entry which is preliminary data.</text>
</comment>
<keyword evidence="7" id="KW-0804">Transcription</keyword>
<evidence type="ECO:0000256" key="4">
    <source>
        <dbReference type="ARBA" id="ARBA00022833"/>
    </source>
</evidence>
<evidence type="ECO:0000256" key="7">
    <source>
        <dbReference type="ARBA" id="ARBA00023163"/>
    </source>
</evidence>
<evidence type="ECO:0000256" key="3">
    <source>
        <dbReference type="ARBA" id="ARBA00022771"/>
    </source>
</evidence>
<evidence type="ECO:0000313" key="12">
    <source>
        <dbReference type="EMBL" id="KAK1696263.1"/>
    </source>
</evidence>
<keyword evidence="2" id="KW-0479">Metal-binding</keyword>
<feature type="region of interest" description="Disordered" evidence="10">
    <location>
        <begin position="37"/>
        <end position="73"/>
    </location>
</feature>
<gene>
    <name evidence="12" type="ORF">QYE76_012960</name>
</gene>
<evidence type="ECO:0000313" key="13">
    <source>
        <dbReference type="Proteomes" id="UP001231189"/>
    </source>
</evidence>
<dbReference type="InterPro" id="IPR044817">
    <property type="entry name" value="SBP-like"/>
</dbReference>
<dbReference type="PROSITE" id="PS51141">
    <property type="entry name" value="ZF_SBP"/>
    <property type="match status" value="1"/>
</dbReference>
<evidence type="ECO:0000256" key="9">
    <source>
        <dbReference type="PROSITE-ProRule" id="PRU00470"/>
    </source>
</evidence>
<keyword evidence="4" id="KW-0862">Zinc</keyword>
<organism evidence="12 13">
    <name type="scientific">Lolium multiflorum</name>
    <name type="common">Italian ryegrass</name>
    <name type="synonym">Lolium perenne subsp. multiflorum</name>
    <dbReference type="NCBI Taxonomy" id="4521"/>
    <lineage>
        <taxon>Eukaryota</taxon>
        <taxon>Viridiplantae</taxon>
        <taxon>Streptophyta</taxon>
        <taxon>Embryophyta</taxon>
        <taxon>Tracheophyta</taxon>
        <taxon>Spermatophyta</taxon>
        <taxon>Magnoliopsida</taxon>
        <taxon>Liliopsida</taxon>
        <taxon>Poales</taxon>
        <taxon>Poaceae</taxon>
        <taxon>BOP clade</taxon>
        <taxon>Pooideae</taxon>
        <taxon>Poodae</taxon>
        <taxon>Poeae</taxon>
        <taxon>Poeae Chloroplast Group 2 (Poeae type)</taxon>
        <taxon>Loliodinae</taxon>
        <taxon>Loliinae</taxon>
        <taxon>Lolium</taxon>
    </lineage>
</organism>
<evidence type="ECO:0000256" key="5">
    <source>
        <dbReference type="ARBA" id="ARBA00023015"/>
    </source>
</evidence>
<dbReference type="Gene3D" id="4.10.1100.10">
    <property type="entry name" value="Transcription factor, SBP-box domain"/>
    <property type="match status" value="1"/>
</dbReference>
<comment type="subcellular location">
    <subcellularLocation>
        <location evidence="1">Nucleus</location>
    </subcellularLocation>
</comment>
<dbReference type="GO" id="GO:0003677">
    <property type="term" value="F:DNA binding"/>
    <property type="evidence" value="ECO:0007669"/>
    <property type="project" value="UniProtKB-KW"/>
</dbReference>
<feature type="domain" description="SBP-type" evidence="11">
    <location>
        <begin position="77"/>
        <end position="154"/>
    </location>
</feature>
<dbReference type="GO" id="GO:0005634">
    <property type="term" value="C:nucleus"/>
    <property type="evidence" value="ECO:0007669"/>
    <property type="project" value="UniProtKB-SubCell"/>
</dbReference>
<protein>
    <recommendedName>
        <fullName evidence="11">SBP-type domain-containing protein</fullName>
    </recommendedName>
</protein>
<proteinExistence type="predicted"/>
<evidence type="ECO:0000256" key="1">
    <source>
        <dbReference type="ARBA" id="ARBA00004123"/>
    </source>
</evidence>